<evidence type="ECO:0000256" key="17">
    <source>
        <dbReference type="ARBA" id="ARBA00048623"/>
    </source>
</evidence>
<dbReference type="InterPro" id="IPR003805">
    <property type="entry name" value="CobS"/>
</dbReference>
<dbReference type="Pfam" id="PF02654">
    <property type="entry name" value="CobS"/>
    <property type="match status" value="1"/>
</dbReference>
<evidence type="ECO:0000256" key="12">
    <source>
        <dbReference type="ARBA" id="ARBA00022989"/>
    </source>
</evidence>
<dbReference type="Proteomes" id="UP000287101">
    <property type="component" value="Unassembled WGS sequence"/>
</dbReference>
<evidence type="ECO:0000256" key="16">
    <source>
        <dbReference type="ARBA" id="ARBA00032853"/>
    </source>
</evidence>
<sequence length="253" mass="28019">MIKALILYTQFFTRIPVPLALDEPIERMRRGIYAFTFFGFIIGVIEGIFFWIMSLLFPLSLSFFITLVFDGLITGGFHLDALADMADGLFSSRNKEKMLEIMKDSRIGSNGVLALIFYYGLLIGGMVSFQGVLTVKTATLLVISFSMIGKTGISLLFYKMKYAGATQGLGSTFLNVKTPSIVLAQLFSMLILYTFFSWAGLIAYSCVFIVSLFYKRLVYKKVDGLNGDTIGAYACISQVIFLLSYFAASGALV</sequence>
<comment type="catalytic activity">
    <reaction evidence="17 19">
        <text>alpha-ribazole + adenosylcob(III)inamide-GDP = adenosylcob(III)alamin + GMP + H(+)</text>
        <dbReference type="Rhea" id="RHEA:16049"/>
        <dbReference type="ChEBI" id="CHEBI:10329"/>
        <dbReference type="ChEBI" id="CHEBI:15378"/>
        <dbReference type="ChEBI" id="CHEBI:18408"/>
        <dbReference type="ChEBI" id="CHEBI:58115"/>
        <dbReference type="ChEBI" id="CHEBI:60487"/>
        <dbReference type="EC" id="2.7.8.26"/>
    </reaction>
</comment>
<proteinExistence type="inferred from homology"/>
<feature type="transmembrane region" description="Helical" evidence="19">
    <location>
        <begin position="32"/>
        <end position="57"/>
    </location>
</feature>
<keyword evidence="9 19" id="KW-0808">Transferase</keyword>
<dbReference type="RefSeq" id="WP_126830972.1">
    <property type="nucleotide sequence ID" value="NZ_CBCRYB010000003.1"/>
</dbReference>
<gene>
    <name evidence="19" type="primary">cobS</name>
    <name evidence="20" type="ORF">CBF31_03445</name>
</gene>
<dbReference type="GO" id="GO:0005886">
    <property type="term" value="C:plasma membrane"/>
    <property type="evidence" value="ECO:0007669"/>
    <property type="project" value="UniProtKB-SubCell"/>
</dbReference>
<evidence type="ECO:0000256" key="9">
    <source>
        <dbReference type="ARBA" id="ARBA00022679"/>
    </source>
</evidence>
<evidence type="ECO:0000256" key="6">
    <source>
        <dbReference type="ARBA" id="ARBA00015850"/>
    </source>
</evidence>
<evidence type="ECO:0000256" key="1">
    <source>
        <dbReference type="ARBA" id="ARBA00001946"/>
    </source>
</evidence>
<keyword evidence="12 19" id="KW-1133">Transmembrane helix</keyword>
<accession>A0A430ACY4</accession>
<evidence type="ECO:0000256" key="19">
    <source>
        <dbReference type="HAMAP-Rule" id="MF_00719"/>
    </source>
</evidence>
<feature type="transmembrane region" description="Helical" evidence="19">
    <location>
        <begin position="138"/>
        <end position="158"/>
    </location>
</feature>
<comment type="function">
    <text evidence="14 19">Joins adenosylcobinamide-GDP and alpha-ribazole to generate adenosylcobalamin (Ado-cobalamin). Also synthesizes adenosylcobalamin 5'-phosphate from adenosylcobinamide-GDP and alpha-ribazole 5'-phosphate.</text>
</comment>
<evidence type="ECO:0000256" key="4">
    <source>
        <dbReference type="ARBA" id="ARBA00010561"/>
    </source>
</evidence>
<evidence type="ECO:0000313" key="21">
    <source>
        <dbReference type="Proteomes" id="UP000287101"/>
    </source>
</evidence>
<dbReference type="AlphaFoldDB" id="A0A430ACY4"/>
<keyword evidence="21" id="KW-1185">Reference proteome</keyword>
<dbReference type="PANTHER" id="PTHR34148:SF1">
    <property type="entry name" value="ADENOSYLCOBINAMIDE-GDP RIBAZOLETRANSFERASE"/>
    <property type="match status" value="1"/>
</dbReference>
<keyword evidence="7 19" id="KW-1003">Cell membrane</keyword>
<dbReference type="EMBL" id="NGJY01000001">
    <property type="protein sequence ID" value="RSU05085.1"/>
    <property type="molecule type" value="Genomic_DNA"/>
</dbReference>
<protein>
    <recommendedName>
        <fullName evidence="6 19">Adenosylcobinamide-GDP ribazoletransferase</fullName>
        <ecNumber evidence="5 19">2.7.8.26</ecNumber>
    </recommendedName>
    <alternativeName>
        <fullName evidence="16 19">Cobalamin synthase</fullName>
    </alternativeName>
    <alternativeName>
        <fullName evidence="15 19">Cobalamin-5'-phosphate synthase</fullName>
    </alternativeName>
</protein>
<evidence type="ECO:0000256" key="3">
    <source>
        <dbReference type="ARBA" id="ARBA00004663"/>
    </source>
</evidence>
<feature type="transmembrane region" description="Helical" evidence="19">
    <location>
        <begin position="202"/>
        <end position="218"/>
    </location>
</feature>
<evidence type="ECO:0000256" key="7">
    <source>
        <dbReference type="ARBA" id="ARBA00022475"/>
    </source>
</evidence>
<comment type="similarity">
    <text evidence="4 19">Belongs to the CobS family.</text>
</comment>
<feature type="transmembrane region" description="Helical" evidence="19">
    <location>
        <begin position="230"/>
        <end position="248"/>
    </location>
</feature>
<organism evidence="20 21">
    <name type="scientific">Vagococcus fessus</name>
    <dbReference type="NCBI Taxonomy" id="120370"/>
    <lineage>
        <taxon>Bacteria</taxon>
        <taxon>Bacillati</taxon>
        <taxon>Bacillota</taxon>
        <taxon>Bacilli</taxon>
        <taxon>Lactobacillales</taxon>
        <taxon>Enterococcaceae</taxon>
        <taxon>Vagococcus</taxon>
    </lineage>
</organism>
<evidence type="ECO:0000256" key="10">
    <source>
        <dbReference type="ARBA" id="ARBA00022692"/>
    </source>
</evidence>
<evidence type="ECO:0000256" key="2">
    <source>
        <dbReference type="ARBA" id="ARBA00004651"/>
    </source>
</evidence>
<dbReference type="GO" id="GO:0008818">
    <property type="term" value="F:cobalamin 5'-phosphate synthase activity"/>
    <property type="evidence" value="ECO:0007669"/>
    <property type="project" value="UniProtKB-UniRule"/>
</dbReference>
<evidence type="ECO:0000256" key="15">
    <source>
        <dbReference type="ARBA" id="ARBA00032605"/>
    </source>
</evidence>
<feature type="transmembrane region" description="Helical" evidence="19">
    <location>
        <begin position="63"/>
        <end position="86"/>
    </location>
</feature>
<dbReference type="EC" id="2.7.8.26" evidence="5 19"/>
<evidence type="ECO:0000256" key="5">
    <source>
        <dbReference type="ARBA" id="ARBA00013200"/>
    </source>
</evidence>
<evidence type="ECO:0000256" key="14">
    <source>
        <dbReference type="ARBA" id="ARBA00025228"/>
    </source>
</evidence>
<keyword evidence="13 19" id="KW-0472">Membrane</keyword>
<keyword evidence="11 19" id="KW-0460">Magnesium</keyword>
<dbReference type="OrthoDB" id="9794626at2"/>
<evidence type="ECO:0000256" key="18">
    <source>
        <dbReference type="ARBA" id="ARBA00049504"/>
    </source>
</evidence>
<reference evidence="20 21" key="1">
    <citation type="submission" date="2017-05" db="EMBL/GenBank/DDBJ databases">
        <title>Vagococcus spp. assemblies.</title>
        <authorList>
            <person name="Gulvik C.A."/>
        </authorList>
    </citation>
    <scope>NUCLEOTIDE SEQUENCE [LARGE SCALE GENOMIC DNA]</scope>
    <source>
        <strain evidence="20 21">CCUG 41755</strain>
    </source>
</reference>
<dbReference type="GO" id="GO:0051073">
    <property type="term" value="F:adenosylcobinamide-GDP ribazoletransferase activity"/>
    <property type="evidence" value="ECO:0007669"/>
    <property type="project" value="UniProtKB-UniRule"/>
</dbReference>
<comment type="cofactor">
    <cofactor evidence="1 19">
        <name>Mg(2+)</name>
        <dbReference type="ChEBI" id="CHEBI:18420"/>
    </cofactor>
</comment>
<dbReference type="UniPathway" id="UPA00148">
    <property type="reaction ID" value="UER00238"/>
</dbReference>
<keyword evidence="10 19" id="KW-0812">Transmembrane</keyword>
<comment type="catalytic activity">
    <reaction evidence="18 19">
        <text>alpha-ribazole 5'-phosphate + adenosylcob(III)inamide-GDP = adenosylcob(III)alamin 5'-phosphate + GMP + H(+)</text>
        <dbReference type="Rhea" id="RHEA:23560"/>
        <dbReference type="ChEBI" id="CHEBI:15378"/>
        <dbReference type="ChEBI" id="CHEBI:57918"/>
        <dbReference type="ChEBI" id="CHEBI:58115"/>
        <dbReference type="ChEBI" id="CHEBI:60487"/>
        <dbReference type="ChEBI" id="CHEBI:60493"/>
        <dbReference type="EC" id="2.7.8.26"/>
    </reaction>
</comment>
<comment type="subcellular location">
    <subcellularLocation>
        <location evidence="2 19">Cell membrane</location>
        <topology evidence="2 19">Multi-pass membrane protein</topology>
    </subcellularLocation>
</comment>
<evidence type="ECO:0000256" key="8">
    <source>
        <dbReference type="ARBA" id="ARBA00022573"/>
    </source>
</evidence>
<dbReference type="PANTHER" id="PTHR34148">
    <property type="entry name" value="ADENOSYLCOBINAMIDE-GDP RIBAZOLETRANSFERASE"/>
    <property type="match status" value="1"/>
</dbReference>
<dbReference type="GO" id="GO:0009236">
    <property type="term" value="P:cobalamin biosynthetic process"/>
    <property type="evidence" value="ECO:0007669"/>
    <property type="project" value="UniProtKB-UniRule"/>
</dbReference>
<keyword evidence="8 19" id="KW-0169">Cobalamin biosynthesis</keyword>
<comment type="pathway">
    <text evidence="3 19">Cofactor biosynthesis; adenosylcobalamin biosynthesis; adenosylcobalamin from cob(II)yrinate a,c-diamide: step 7/7.</text>
</comment>
<name>A0A430ACY4_9ENTE</name>
<feature type="transmembrane region" description="Helical" evidence="19">
    <location>
        <begin position="107"/>
        <end position="132"/>
    </location>
</feature>
<comment type="caution">
    <text evidence="20">The sequence shown here is derived from an EMBL/GenBank/DDBJ whole genome shotgun (WGS) entry which is preliminary data.</text>
</comment>
<evidence type="ECO:0000256" key="11">
    <source>
        <dbReference type="ARBA" id="ARBA00022842"/>
    </source>
</evidence>
<dbReference type="NCBIfam" id="TIGR00317">
    <property type="entry name" value="cobS"/>
    <property type="match status" value="1"/>
</dbReference>
<evidence type="ECO:0000256" key="13">
    <source>
        <dbReference type="ARBA" id="ARBA00023136"/>
    </source>
</evidence>
<dbReference type="HAMAP" id="MF_00719">
    <property type="entry name" value="CobS"/>
    <property type="match status" value="1"/>
</dbReference>
<evidence type="ECO:0000313" key="20">
    <source>
        <dbReference type="EMBL" id="RSU05085.1"/>
    </source>
</evidence>